<dbReference type="EMBL" id="PGOL01000708">
    <property type="protein sequence ID" value="PKI65882.1"/>
    <property type="molecule type" value="Genomic_DNA"/>
</dbReference>
<evidence type="ECO:0000256" key="1">
    <source>
        <dbReference type="SAM" id="MobiDB-lite"/>
    </source>
</evidence>
<dbReference type="AlphaFoldDB" id="A0A2I0KBK5"/>
<comment type="caution">
    <text evidence="2">The sequence shown here is derived from an EMBL/GenBank/DDBJ whole genome shotgun (WGS) entry which is preliminary data.</text>
</comment>
<sequence length="160" mass="17943">MIKLGKQFKSGQRNPILTRNGQECSRLPHGESRDEGWDLQESGWITGGSGLGSFGLNRPEWQQQTRLEGWTNPTGKIRVGRRHRVSRWNFGARSTALGNQETPLVTVVVVFSQSYRVEPYSPAKNTENRARLETGPTGQFSGRNSPRRFPVEFLSKANGS</sequence>
<dbReference type="Proteomes" id="UP000233551">
    <property type="component" value="Unassembled WGS sequence"/>
</dbReference>
<accession>A0A2I0KBK5</accession>
<gene>
    <name evidence="2" type="ORF">CRG98_013702</name>
</gene>
<protein>
    <submittedName>
        <fullName evidence="2">Uncharacterized protein</fullName>
    </submittedName>
</protein>
<evidence type="ECO:0000313" key="2">
    <source>
        <dbReference type="EMBL" id="PKI65882.1"/>
    </source>
</evidence>
<evidence type="ECO:0000313" key="3">
    <source>
        <dbReference type="Proteomes" id="UP000233551"/>
    </source>
</evidence>
<feature type="compositionally biased region" description="Polar residues" evidence="1">
    <location>
        <begin position="9"/>
        <end position="23"/>
    </location>
</feature>
<name>A0A2I0KBK5_PUNGR</name>
<reference evidence="2 3" key="1">
    <citation type="submission" date="2017-11" db="EMBL/GenBank/DDBJ databases">
        <title>De-novo sequencing of pomegranate (Punica granatum L.) genome.</title>
        <authorList>
            <person name="Akparov Z."/>
            <person name="Amiraslanov A."/>
            <person name="Hajiyeva S."/>
            <person name="Abbasov M."/>
            <person name="Kaur K."/>
            <person name="Hamwieh A."/>
            <person name="Solovyev V."/>
            <person name="Salamov A."/>
            <person name="Braich B."/>
            <person name="Kosarev P."/>
            <person name="Mahmoud A."/>
            <person name="Hajiyev E."/>
            <person name="Babayeva S."/>
            <person name="Izzatullayeva V."/>
            <person name="Mammadov A."/>
            <person name="Mammadov A."/>
            <person name="Sharifova S."/>
            <person name="Ojaghi J."/>
            <person name="Eynullazada K."/>
            <person name="Bayramov B."/>
            <person name="Abdulazimova A."/>
            <person name="Shahmuradov I."/>
        </authorList>
    </citation>
    <scope>NUCLEOTIDE SEQUENCE [LARGE SCALE GENOMIC DNA]</scope>
    <source>
        <strain evidence="3">cv. AG2017</strain>
        <tissue evidence="2">Leaf</tissue>
    </source>
</reference>
<keyword evidence="3" id="KW-1185">Reference proteome</keyword>
<feature type="region of interest" description="Disordered" evidence="1">
    <location>
        <begin position="120"/>
        <end position="148"/>
    </location>
</feature>
<proteinExistence type="predicted"/>
<feature type="compositionally biased region" description="Basic and acidic residues" evidence="1">
    <location>
        <begin position="26"/>
        <end position="36"/>
    </location>
</feature>
<feature type="region of interest" description="Disordered" evidence="1">
    <location>
        <begin position="1"/>
        <end position="37"/>
    </location>
</feature>
<organism evidence="2 3">
    <name type="scientific">Punica granatum</name>
    <name type="common">Pomegranate</name>
    <dbReference type="NCBI Taxonomy" id="22663"/>
    <lineage>
        <taxon>Eukaryota</taxon>
        <taxon>Viridiplantae</taxon>
        <taxon>Streptophyta</taxon>
        <taxon>Embryophyta</taxon>
        <taxon>Tracheophyta</taxon>
        <taxon>Spermatophyta</taxon>
        <taxon>Magnoliopsida</taxon>
        <taxon>eudicotyledons</taxon>
        <taxon>Gunneridae</taxon>
        <taxon>Pentapetalae</taxon>
        <taxon>rosids</taxon>
        <taxon>malvids</taxon>
        <taxon>Myrtales</taxon>
        <taxon>Lythraceae</taxon>
        <taxon>Punica</taxon>
    </lineage>
</organism>